<dbReference type="Proteomes" id="UP000265631">
    <property type="component" value="Unassembled WGS sequence"/>
</dbReference>
<protein>
    <recommendedName>
        <fullName evidence="1">Heterokaryon incompatibility domain-containing protein</fullName>
    </recommendedName>
</protein>
<evidence type="ECO:0000313" key="2">
    <source>
        <dbReference type="EMBL" id="RFN54424.1"/>
    </source>
</evidence>
<evidence type="ECO:0000259" key="1">
    <source>
        <dbReference type="Pfam" id="PF06985"/>
    </source>
</evidence>
<dbReference type="PANTHER" id="PTHR33112">
    <property type="entry name" value="DOMAIN PROTEIN, PUTATIVE-RELATED"/>
    <property type="match status" value="1"/>
</dbReference>
<name>A0A395N2T4_9HYPO</name>
<sequence length="827" mass="93929">MDETPAALAGFSYQPVIYGPLFRFTEGNMPPKSGLFHDIAIPLVGNVARHLRQEIKERLEHDPISNTFLCKLCRRMLTEWYTTGLNYYPRDMHISWHSFCEALGKDCQLCWKIWRRIRPTPFANARDFKSEGFATRSYSTPCDGLYLVARGTNLENPGSQIDTGLNIKVIPDTTELHQLEENPLSPMIVTRLLEWIDTCHQHHTSCNLRDHRWSSLGLKNTVPTRLLDLSKPGSWSLRVTDTETGSYSKYAALSHRWRENMPKLNMETFQQYCSGQADEKLPKDYQDVITICRALSIHYLWIDSLCIFQDSPEDFRKEAATMAEVYSNALLTFNICWSSESAGCLGPRNVRTIIPENIIRLEMNHRSPPHPTLSACHGDAKPAFSVSGPSEWSIAVENAPINKRGWVFQERRLASRIVFIGNEELYWQCSETKASENSDFSSDTVDSFSKMLLDLQPNDYLTTFWPQIIENYTLLDLTFQEDRLVALSAIAKLTALQTGNQYLAGLWKQRLLIDLLWKPANSVHGKPRVPHIARMNCAPSWSWGSCPVPVTMENLTLESWGFKPRSVDYELIPGMYPLTHLKQSKVIPEGDDIFGQVKSASLDISCLLIPIQPAEEADWDWRIESYEMSRIGFTLASVNDRRQEMPATEHKPYSRHMLTLHGYVYLSSAYDATSPCFLVPLIVDLQTGPPDGSAQTHALIIQPIRAQASRGGSGAPVQEYIRIGTFHLGGNWDNDRFQFRRLVLSTLRRQLKLAQDSTGDSDVTGAFEDALCSRLDHCLFAIDQERISFDRRGFIVSLPAPLLDGQSITRLDAGSYFEAEWSTIRLV</sequence>
<dbReference type="EMBL" id="PXXK01000027">
    <property type="protein sequence ID" value="RFN54424.1"/>
    <property type="molecule type" value="Genomic_DNA"/>
</dbReference>
<accession>A0A395N2T4</accession>
<dbReference type="InterPro" id="IPR010730">
    <property type="entry name" value="HET"/>
</dbReference>
<evidence type="ECO:0000313" key="3">
    <source>
        <dbReference type="Proteomes" id="UP000265631"/>
    </source>
</evidence>
<keyword evidence="3" id="KW-1185">Reference proteome</keyword>
<feature type="domain" description="Heterokaryon incompatibility" evidence="1">
    <location>
        <begin position="250"/>
        <end position="410"/>
    </location>
</feature>
<gene>
    <name evidence="2" type="ORF">FIE12Z_1212</name>
</gene>
<dbReference type="STRING" id="2594813.A0A395N2T4"/>
<reference evidence="2 3" key="1">
    <citation type="journal article" date="2018" name="PLoS Pathog.">
        <title>Evolution of structural diversity of trichothecenes, a family of toxins produced by plant pathogenic and entomopathogenic fungi.</title>
        <authorList>
            <person name="Proctor R.H."/>
            <person name="McCormick S.P."/>
            <person name="Kim H.S."/>
            <person name="Cardoza R.E."/>
            <person name="Stanley A.M."/>
            <person name="Lindo L."/>
            <person name="Kelly A."/>
            <person name="Brown D.W."/>
            <person name="Lee T."/>
            <person name="Vaughan M.M."/>
            <person name="Alexander N.J."/>
            <person name="Busman M."/>
            <person name="Gutierrez S."/>
        </authorList>
    </citation>
    <scope>NUCLEOTIDE SEQUENCE [LARGE SCALE GENOMIC DNA]</scope>
    <source>
        <strain evidence="2 3">NRRL 13405</strain>
    </source>
</reference>
<organism evidence="2 3">
    <name type="scientific">Fusarium flagelliforme</name>
    <dbReference type="NCBI Taxonomy" id="2675880"/>
    <lineage>
        <taxon>Eukaryota</taxon>
        <taxon>Fungi</taxon>
        <taxon>Dikarya</taxon>
        <taxon>Ascomycota</taxon>
        <taxon>Pezizomycotina</taxon>
        <taxon>Sordariomycetes</taxon>
        <taxon>Hypocreomycetidae</taxon>
        <taxon>Hypocreales</taxon>
        <taxon>Nectriaceae</taxon>
        <taxon>Fusarium</taxon>
        <taxon>Fusarium incarnatum-equiseti species complex</taxon>
    </lineage>
</organism>
<dbReference type="Pfam" id="PF06985">
    <property type="entry name" value="HET"/>
    <property type="match status" value="1"/>
</dbReference>
<proteinExistence type="predicted"/>
<dbReference type="PANTHER" id="PTHR33112:SF13">
    <property type="entry name" value="HETEROKARYON INCOMPATIBILITY DOMAIN-CONTAINING PROTEIN"/>
    <property type="match status" value="1"/>
</dbReference>
<comment type="caution">
    <text evidence="2">The sequence shown here is derived from an EMBL/GenBank/DDBJ whole genome shotgun (WGS) entry which is preliminary data.</text>
</comment>
<dbReference type="AlphaFoldDB" id="A0A395N2T4"/>